<dbReference type="InterPro" id="IPR027806">
    <property type="entry name" value="HARBI1_dom"/>
</dbReference>
<dbReference type="EMBL" id="JH817349">
    <property type="protein sequence ID" value="EKC43026.1"/>
    <property type="molecule type" value="Genomic_DNA"/>
</dbReference>
<dbReference type="PROSITE" id="PS50966">
    <property type="entry name" value="ZF_SWIM"/>
    <property type="match status" value="1"/>
</dbReference>
<dbReference type="Pfam" id="PF25036">
    <property type="entry name" value="VPS13_VAB"/>
    <property type="match status" value="1"/>
</dbReference>
<dbReference type="GO" id="GO:0006623">
    <property type="term" value="P:protein targeting to vacuole"/>
    <property type="evidence" value="ECO:0007669"/>
    <property type="project" value="TreeGrafter"/>
</dbReference>
<evidence type="ECO:0000256" key="1">
    <source>
        <dbReference type="ARBA" id="ARBA00001968"/>
    </source>
</evidence>
<comment type="cofactor">
    <cofactor evidence="1">
        <name>a divalent metal cation</name>
        <dbReference type="ChEBI" id="CHEBI:60240"/>
    </cofactor>
</comment>
<dbReference type="GO" id="GO:0045053">
    <property type="term" value="P:protein retention in Golgi apparatus"/>
    <property type="evidence" value="ECO:0007669"/>
    <property type="project" value="TreeGrafter"/>
</dbReference>
<sequence>MALLNPEFKEQLAADCVNVKVCSIRVVVCLDFLMPLADFFTSGLPDSKPAPPTTGNAHSKVATPSKAPPPPPPTSEMLMGVEFRMRVTPETQDMSASVNSLQIASAIFNEREKRRAQILNPCDISFYSKTPQGKSPHMDISTSDLILNISPRTIRTEAENDKEKQKVPADLWNTKKLSERKFWFLKDASAEELPVIDLFPSDITLDEIERGEQLIIKVPNIVVKLEGGVGKRTVPLLIAETSFDAQVRDWSSKLEVESNMRLEVAFYNEKLSVWESLVEPVVENGKMKKWDLGLQITKNDELAPEDDEEDEDSKNIVLPPPKMSINVRSNDPMEVTVTKTCLEVLNNLAKAFGDAYRLVAPAEEAGKILSPYVIYNNTGLPVVLKLDNAFEMPPEVKNGKVTLETDQSLPLYGRQKAVLKRQASVIKATQEGDEKKFIFQIEQFGATREVTIKRSERRLYPVNHKTYPGDTWAVVCSIEAPIGQKILHLRSIVQMRNHLPNAVELFSRHGQDVKSCGVIEPGEKFNVPLSDVYTPDGYFLLKPKDSGCEMSQTPFSWRGAENSPKVYLSCKFNDGSDYVICVRSEVINVYFDETEELSAKTYLFHLSPSIVFHNLLNIPVTFLLEGMASEVSLGKGENKPLLHAMPGHSHIEVKIPAYQDLEWHGTQLLSTEFPELSMWTFSALFKGPQKISLGSDSDDVIEHSPDHQEVAFFSFKPKTCLGGKKKNIKMNEDQMKTESKKIFPCILCKKRTRPNDRKKCESTAIRRFLRKNFLVEANSNDILCNKCRHRYHGHQKTCQQKSSSLPVCQPLQPGMCSPPSISLPLQRTPSSHAYCLICKRPGPKLVVVSSAARFSAFLHHEIIIPPGSRCCPSHIDEGEFRPGVLTKIQTFESSFVNKSTVLELIQQIRNYALQTSTSRFSFELSTMSNSDYMALTGISKENFEDLHSFISSDIRNTQNRGTRMSLGIFLLKLRSGMSNQLLATIFGISKSSLCRAVKSVRTALMKSFVPHHLGLQHTTREEIIENHTRPLAQELFGDFTNKKAIAVLDGTYIYIQKSNNFQFQRKSYSLHKGRPLVKPMVVTSTDGYFLTVLGPYLARNNDATILNHMLHTNVEDLKGWFHEDDVFVVDRGFRDSVDMLEELGIRAEMPRLMSRGQKQMTTLDANASRLVTKIRWVVEAANARIKRWKYLAHVLPTNQVPFIGDYVRIVCALSNRYCKPLSTGSEDEDMALACKMRYLSTKVNSLKTFVEENCLDKKSVKWEVATDSLEFPNISEDDIRNLTCGVYQLKLCPSYIQEYLEGDVDILVHSEFHGLIRVKLQSRHVSSRQYLLWIQFSESEITAWYCRCRAGARVVGVCSHVAAVIWFLAVGRHNREAISSIQDWSEFVTDAAVIDESEDSDDSEVEE</sequence>
<dbReference type="InterPro" id="IPR056747">
    <property type="entry name" value="VPS13-like_M"/>
</dbReference>
<dbReference type="InParanoid" id="K1S6H7"/>
<reference evidence="5" key="1">
    <citation type="journal article" date="2012" name="Nature">
        <title>The oyster genome reveals stress adaptation and complexity of shell formation.</title>
        <authorList>
            <person name="Zhang G."/>
            <person name="Fang X."/>
            <person name="Guo X."/>
            <person name="Li L."/>
            <person name="Luo R."/>
            <person name="Xu F."/>
            <person name="Yang P."/>
            <person name="Zhang L."/>
            <person name="Wang X."/>
            <person name="Qi H."/>
            <person name="Xiong Z."/>
            <person name="Que H."/>
            <person name="Xie Y."/>
            <person name="Holland P.W."/>
            <person name="Paps J."/>
            <person name="Zhu Y."/>
            <person name="Wu F."/>
            <person name="Chen Y."/>
            <person name="Wang J."/>
            <person name="Peng C."/>
            <person name="Meng J."/>
            <person name="Yang L."/>
            <person name="Liu J."/>
            <person name="Wen B."/>
            <person name="Zhang N."/>
            <person name="Huang Z."/>
            <person name="Zhu Q."/>
            <person name="Feng Y."/>
            <person name="Mount A."/>
            <person name="Hedgecock D."/>
            <person name="Xu Z."/>
            <person name="Liu Y."/>
            <person name="Domazet-Loso T."/>
            <person name="Du Y."/>
            <person name="Sun X."/>
            <person name="Zhang S."/>
            <person name="Liu B."/>
            <person name="Cheng P."/>
            <person name="Jiang X."/>
            <person name="Li J."/>
            <person name="Fan D."/>
            <person name="Wang W."/>
            <person name="Fu W."/>
            <person name="Wang T."/>
            <person name="Wang B."/>
            <person name="Zhang J."/>
            <person name="Peng Z."/>
            <person name="Li Y."/>
            <person name="Li N."/>
            <person name="Wang J."/>
            <person name="Chen M."/>
            <person name="He Y."/>
            <person name="Tan F."/>
            <person name="Song X."/>
            <person name="Zheng Q."/>
            <person name="Huang R."/>
            <person name="Yang H."/>
            <person name="Du X."/>
            <person name="Chen L."/>
            <person name="Yang M."/>
            <person name="Gaffney P.M."/>
            <person name="Wang S."/>
            <person name="Luo L."/>
            <person name="She Z."/>
            <person name="Ming Y."/>
            <person name="Huang W."/>
            <person name="Zhang S."/>
            <person name="Huang B."/>
            <person name="Zhang Y."/>
            <person name="Qu T."/>
            <person name="Ni P."/>
            <person name="Miao G."/>
            <person name="Wang J."/>
            <person name="Wang Q."/>
            <person name="Steinberg C.E."/>
            <person name="Wang H."/>
            <person name="Li N."/>
            <person name="Qian L."/>
            <person name="Zhang G."/>
            <person name="Li Y."/>
            <person name="Yang H."/>
            <person name="Liu X."/>
            <person name="Wang J."/>
            <person name="Yin Y."/>
            <person name="Wang J."/>
        </authorList>
    </citation>
    <scope>NUCLEOTIDE SEQUENCE [LARGE SCALE GENOMIC DNA]</scope>
    <source>
        <strain evidence="5">05x7-T-G4-1.051#20</strain>
    </source>
</reference>
<evidence type="ECO:0000256" key="4">
    <source>
        <dbReference type="SAM" id="MobiDB-lite"/>
    </source>
</evidence>
<comment type="similarity">
    <text evidence="2">Belongs to the VPS13 family.</text>
</comment>
<gene>
    <name evidence="5" type="ORF">CGI_10013207</name>
</gene>
<dbReference type="PANTHER" id="PTHR16166">
    <property type="entry name" value="VACUOLAR PROTEIN SORTING-ASSOCIATED PROTEIN VPS13"/>
    <property type="match status" value="1"/>
</dbReference>
<dbReference type="PANTHER" id="PTHR16166:SF93">
    <property type="entry name" value="INTERMEMBRANE LIPID TRANSFER PROTEIN VPS13"/>
    <property type="match status" value="1"/>
</dbReference>
<feature type="region of interest" description="Disordered" evidence="4">
    <location>
        <begin position="300"/>
        <end position="322"/>
    </location>
</feature>
<accession>K1S6H7</accession>
<dbReference type="Pfam" id="PF13359">
    <property type="entry name" value="DDE_Tnp_4"/>
    <property type="match status" value="1"/>
</dbReference>
<evidence type="ECO:0000313" key="5">
    <source>
        <dbReference type="EMBL" id="EKC43026.1"/>
    </source>
</evidence>
<dbReference type="HOGENOM" id="CLU_253918_0_0_1"/>
<evidence type="ECO:0000256" key="2">
    <source>
        <dbReference type="ARBA" id="ARBA00006545"/>
    </source>
</evidence>
<name>K1S6H7_MAGGI</name>
<proteinExistence type="inferred from homology"/>
<feature type="region of interest" description="Disordered" evidence="4">
    <location>
        <begin position="48"/>
        <end position="77"/>
    </location>
</feature>
<organism evidence="5">
    <name type="scientific">Magallana gigas</name>
    <name type="common">Pacific oyster</name>
    <name type="synonym">Crassostrea gigas</name>
    <dbReference type="NCBI Taxonomy" id="29159"/>
    <lineage>
        <taxon>Eukaryota</taxon>
        <taxon>Metazoa</taxon>
        <taxon>Spiralia</taxon>
        <taxon>Lophotrochozoa</taxon>
        <taxon>Mollusca</taxon>
        <taxon>Bivalvia</taxon>
        <taxon>Autobranchia</taxon>
        <taxon>Pteriomorphia</taxon>
        <taxon>Ostreida</taxon>
        <taxon>Ostreoidea</taxon>
        <taxon>Ostreidae</taxon>
        <taxon>Magallana</taxon>
    </lineage>
</organism>
<evidence type="ECO:0000256" key="3">
    <source>
        <dbReference type="ARBA" id="ARBA00022723"/>
    </source>
</evidence>
<protein>
    <submittedName>
        <fullName evidence="5">Vacuolar protein sorting-associated protein 13C</fullName>
    </submittedName>
</protein>
<dbReference type="Pfam" id="PF25033">
    <property type="entry name" value="VPS13_M"/>
    <property type="match status" value="1"/>
</dbReference>
<dbReference type="InterPro" id="IPR026847">
    <property type="entry name" value="VPS13"/>
</dbReference>
<dbReference type="GO" id="GO:0008270">
    <property type="term" value="F:zinc ion binding"/>
    <property type="evidence" value="ECO:0007669"/>
    <property type="project" value="InterPro"/>
</dbReference>
<keyword evidence="3" id="KW-0479">Metal-binding</keyword>
<dbReference type="InterPro" id="IPR009543">
    <property type="entry name" value="VPS13_VAB"/>
</dbReference>
<feature type="compositionally biased region" description="Acidic residues" evidence="4">
    <location>
        <begin position="302"/>
        <end position="312"/>
    </location>
</feature>
<dbReference type="InterPro" id="IPR007527">
    <property type="entry name" value="Znf_SWIM"/>
</dbReference>